<comment type="caution">
    <text evidence="3">The sequence shown here is derived from an EMBL/GenBank/DDBJ whole genome shotgun (WGS) entry which is preliminary data.</text>
</comment>
<name>A0A4V5PBT8_9SPHI</name>
<evidence type="ECO:0000313" key="3">
    <source>
        <dbReference type="EMBL" id="TKC56946.1"/>
    </source>
</evidence>
<dbReference type="GO" id="GO:0016787">
    <property type="term" value="F:hydrolase activity"/>
    <property type="evidence" value="ECO:0007669"/>
    <property type="project" value="UniProtKB-KW"/>
</dbReference>
<feature type="active site" description="Proton acceptor" evidence="1">
    <location>
        <position position="19"/>
    </location>
</feature>
<protein>
    <submittedName>
        <fullName evidence="3">UDP-2,4-diacetamido-2,4, 6-trideoxy-beta-L-altropyranose hydrolase</fullName>
        <ecNumber evidence="3">3.6.1.57</ecNumber>
    </submittedName>
</protein>
<accession>A0A4V5PBT8</accession>
<dbReference type="AlphaFoldDB" id="A0A4V5PBT8"/>
<dbReference type="NCBIfam" id="TIGR03590">
    <property type="entry name" value="PseG"/>
    <property type="match status" value="1"/>
</dbReference>
<dbReference type="Gene3D" id="3.40.50.11190">
    <property type="match status" value="1"/>
</dbReference>
<evidence type="ECO:0000313" key="4">
    <source>
        <dbReference type="Proteomes" id="UP000309594"/>
    </source>
</evidence>
<feature type="binding site" evidence="2">
    <location>
        <position position="258"/>
    </location>
    <ligand>
        <name>substrate</name>
    </ligand>
</feature>
<sequence>MKRTIAFVTIASGEVGMGHLMRSLSLAEMLQEEFNIKFIIDTDKHEIIEMIKEMHYQVDQISKSSPIGNFLNLWPHLYNCHIVVLDFYGITKELQLDLKEQNFKFVCIDDLHDTHFYADAIINVSNGVKPEDYSCERNTKLYLGTDFALLRSAFLEAAILPQKVIRSIDSVFINMGGADLPNNTLKFLRAILKYNIIKKIHIVIGIVNPYLQMITDFTNNNQHLSEIYIYHGINSDKMKSILLECQLAICPASGISIEICAIGIGIVTGFTAENQKDVLKGLIDRKCAFNLGDFNLQEEDEISASFGQILTNIREINEMVYNQKVLIDGQSPRRLKDLFIAL</sequence>
<gene>
    <name evidence="3" type="primary">pseG</name>
    <name evidence="3" type="ORF">FBD94_22375</name>
</gene>
<dbReference type="Gene3D" id="3.40.50.2000">
    <property type="entry name" value="Glycogen Phosphorylase B"/>
    <property type="match status" value="1"/>
</dbReference>
<organism evidence="3 4">
    <name type="scientific">Pedobacter hiemivivus</name>
    <dbReference type="NCBI Taxonomy" id="2530454"/>
    <lineage>
        <taxon>Bacteria</taxon>
        <taxon>Pseudomonadati</taxon>
        <taxon>Bacteroidota</taxon>
        <taxon>Sphingobacteriia</taxon>
        <taxon>Sphingobacteriales</taxon>
        <taxon>Sphingobacteriaceae</taxon>
        <taxon>Pedobacter</taxon>
    </lineage>
</organism>
<feature type="binding site" evidence="2">
    <location>
        <position position="151"/>
    </location>
    <ligand>
        <name>substrate</name>
    </ligand>
</feature>
<dbReference type="SUPFAM" id="SSF53756">
    <property type="entry name" value="UDP-Glycosyltransferase/glycogen phosphorylase"/>
    <property type="match status" value="1"/>
</dbReference>
<dbReference type="Proteomes" id="UP000309594">
    <property type="component" value="Unassembled WGS sequence"/>
</dbReference>
<dbReference type="EMBL" id="SWDX01000011">
    <property type="protein sequence ID" value="TKC56946.1"/>
    <property type="molecule type" value="Genomic_DNA"/>
</dbReference>
<dbReference type="EC" id="3.6.1.57" evidence="3"/>
<keyword evidence="3" id="KW-0378">Hydrolase</keyword>
<proteinExistence type="predicted"/>
<dbReference type="RefSeq" id="WP_136881859.1">
    <property type="nucleotide sequence ID" value="NZ_SWDX01000011.1"/>
</dbReference>
<evidence type="ECO:0000256" key="1">
    <source>
        <dbReference type="PIRSR" id="PIRSR620023-1"/>
    </source>
</evidence>
<evidence type="ECO:0000256" key="2">
    <source>
        <dbReference type="PIRSR" id="PIRSR620023-2"/>
    </source>
</evidence>
<reference evidence="3 4" key="1">
    <citation type="submission" date="2019-04" db="EMBL/GenBank/DDBJ databases">
        <title>Pedobacter sp. RP-1-16 sp. nov., isolated from Arctic soil.</title>
        <authorList>
            <person name="Dahal R.H."/>
            <person name="Kim D.-U."/>
        </authorList>
    </citation>
    <scope>NUCLEOTIDE SEQUENCE [LARGE SCALE GENOMIC DNA]</scope>
    <source>
        <strain evidence="3 4">RP-1-16</strain>
    </source>
</reference>
<dbReference type="InterPro" id="IPR020023">
    <property type="entry name" value="PseG"/>
</dbReference>